<evidence type="ECO:0000256" key="6">
    <source>
        <dbReference type="ARBA" id="ARBA00023186"/>
    </source>
</evidence>
<feature type="domain" description="Pili assembly chaperone N-terminal" evidence="8">
    <location>
        <begin position="29"/>
        <end position="146"/>
    </location>
</feature>
<dbReference type="GO" id="GO:0030288">
    <property type="term" value="C:outer membrane-bounded periplasmic space"/>
    <property type="evidence" value="ECO:0007669"/>
    <property type="project" value="InterPro"/>
</dbReference>
<evidence type="ECO:0000313" key="10">
    <source>
        <dbReference type="EMBL" id="QGN39753.1"/>
    </source>
</evidence>
<dbReference type="InterPro" id="IPR001829">
    <property type="entry name" value="Pili_assmbl_chaperone_bac"/>
</dbReference>
<reference evidence="10 11" key="1">
    <citation type="submission" date="2019-11" db="EMBL/GenBank/DDBJ databases">
        <title>Isolation and Application of One Kind of P-Hydroxybenzoic Acid Degrading Bacterium in Mitigating Cropping Obstacle of Cucumber.</title>
        <authorList>
            <person name="Wu F."/>
            <person name="An Y."/>
        </authorList>
    </citation>
    <scope>NUCLEOTIDE SEQUENCE [LARGE SCALE GENOMIC DNA]</scope>
    <source>
        <strain evidence="10 11">P620</strain>
    </source>
</reference>
<evidence type="ECO:0000259" key="8">
    <source>
        <dbReference type="Pfam" id="PF00345"/>
    </source>
</evidence>
<dbReference type="Gene3D" id="2.60.40.10">
    <property type="entry name" value="Immunoglobulins"/>
    <property type="match status" value="2"/>
</dbReference>
<dbReference type="InterPro" id="IPR036316">
    <property type="entry name" value="Pili_assmbl_chap_C_dom_sf"/>
</dbReference>
<proteinExistence type="inferred from homology"/>
<dbReference type="InterPro" id="IPR016148">
    <property type="entry name" value="Pili_assmbl_chaperone_C"/>
</dbReference>
<evidence type="ECO:0000256" key="4">
    <source>
        <dbReference type="ARBA" id="ARBA00022729"/>
    </source>
</evidence>
<dbReference type="InterPro" id="IPR013783">
    <property type="entry name" value="Ig-like_fold"/>
</dbReference>
<dbReference type="SUPFAM" id="SSF49354">
    <property type="entry name" value="PapD-like"/>
    <property type="match status" value="1"/>
</dbReference>
<dbReference type="FunFam" id="2.60.40.10:FF:000458">
    <property type="entry name" value="Molecular chaperone FimC"/>
    <property type="match status" value="1"/>
</dbReference>
<dbReference type="RefSeq" id="WP_154682047.1">
    <property type="nucleotide sequence ID" value="NZ_CP046115.1"/>
</dbReference>
<name>A0A6B8MZC1_KLEOX</name>
<dbReference type="InterPro" id="IPR018046">
    <property type="entry name" value="Pili_assmbl_chaperone_CS"/>
</dbReference>
<dbReference type="SUPFAM" id="SSF49584">
    <property type="entry name" value="Periplasmic chaperone C-domain"/>
    <property type="match status" value="1"/>
</dbReference>
<dbReference type="PROSITE" id="PS00635">
    <property type="entry name" value="PILI_CHAPERONE"/>
    <property type="match status" value="1"/>
</dbReference>
<organism evidence="10 11">
    <name type="scientific">Klebsiella oxytoca</name>
    <dbReference type="NCBI Taxonomy" id="571"/>
    <lineage>
        <taxon>Bacteria</taxon>
        <taxon>Pseudomonadati</taxon>
        <taxon>Pseudomonadota</taxon>
        <taxon>Gammaproteobacteria</taxon>
        <taxon>Enterobacterales</taxon>
        <taxon>Enterobacteriaceae</taxon>
        <taxon>Klebsiella/Raoultella group</taxon>
        <taxon>Klebsiella</taxon>
    </lineage>
</organism>
<sequence>MKQKIRYFLFRSAALILSSAVLTPTYGALTLDRSRIVFNEGNNSISINVANRSQKEPYLAQGWMENERGEKIKGPLIVLPPLQRIEADGKTMIRIQALPDTKELPEDRESVFYLNLREIPPKGNKPNVLTLVMQTTIKVFWRPKALVVEPSVSVLPGRDKLSLEKNSNSLRIKNPTPYYYSFVDFLPDGKNKDVAEFVATMVAPFSTADLNIDAKTVGISPKLIYVNDYGTMKSLSFKCNNNSCLSTGKD</sequence>
<dbReference type="EMBL" id="CP046115">
    <property type="protein sequence ID" value="QGN39753.1"/>
    <property type="molecule type" value="Genomic_DNA"/>
</dbReference>
<dbReference type="Pfam" id="PF02753">
    <property type="entry name" value="PapD_C"/>
    <property type="match status" value="1"/>
</dbReference>
<keyword evidence="6 7" id="KW-0143">Chaperone</keyword>
<accession>A0A6B8MZC1</accession>
<dbReference type="InterPro" id="IPR050643">
    <property type="entry name" value="Periplasmic_pilus_chap"/>
</dbReference>
<keyword evidence="5" id="KW-0574">Periplasm</keyword>
<keyword evidence="4" id="KW-0732">Signal</keyword>
<keyword evidence="3" id="KW-1029">Fimbrium biogenesis</keyword>
<dbReference type="InterPro" id="IPR008962">
    <property type="entry name" value="PapD-like_sf"/>
</dbReference>
<evidence type="ECO:0000256" key="5">
    <source>
        <dbReference type="ARBA" id="ARBA00022764"/>
    </source>
</evidence>
<dbReference type="OrthoDB" id="9131059at2"/>
<evidence type="ECO:0000256" key="3">
    <source>
        <dbReference type="ARBA" id="ARBA00022558"/>
    </source>
</evidence>
<dbReference type="InterPro" id="IPR016147">
    <property type="entry name" value="Pili_assmbl_chaperone_N"/>
</dbReference>
<dbReference type="PANTHER" id="PTHR30251:SF6">
    <property type="entry name" value="FIMBRIAL CHAPERONE YFCS-RELATED"/>
    <property type="match status" value="1"/>
</dbReference>
<evidence type="ECO:0000259" key="9">
    <source>
        <dbReference type="Pfam" id="PF02753"/>
    </source>
</evidence>
<evidence type="ECO:0000256" key="7">
    <source>
        <dbReference type="RuleBase" id="RU003918"/>
    </source>
</evidence>
<comment type="similarity">
    <text evidence="2 7">Belongs to the periplasmic pilus chaperone family.</text>
</comment>
<dbReference type="AlphaFoldDB" id="A0A6B8MZC1"/>
<dbReference type="GO" id="GO:0071555">
    <property type="term" value="P:cell wall organization"/>
    <property type="evidence" value="ECO:0007669"/>
    <property type="project" value="InterPro"/>
</dbReference>
<dbReference type="PANTHER" id="PTHR30251">
    <property type="entry name" value="PILUS ASSEMBLY CHAPERONE"/>
    <property type="match status" value="1"/>
</dbReference>
<dbReference type="Pfam" id="PF00345">
    <property type="entry name" value="PapD_N"/>
    <property type="match status" value="1"/>
</dbReference>
<feature type="domain" description="Pili assembly chaperone C-terminal" evidence="9">
    <location>
        <begin position="172"/>
        <end position="230"/>
    </location>
</feature>
<dbReference type="PRINTS" id="PR00969">
    <property type="entry name" value="CHAPERONPILI"/>
</dbReference>
<comment type="subcellular location">
    <subcellularLocation>
        <location evidence="1 7">Periplasm</location>
    </subcellularLocation>
</comment>
<protein>
    <submittedName>
        <fullName evidence="10">Fimbria/pilus periplasmic chaperone</fullName>
    </submittedName>
</protein>
<evidence type="ECO:0000313" key="11">
    <source>
        <dbReference type="Proteomes" id="UP000427108"/>
    </source>
</evidence>
<evidence type="ECO:0000256" key="2">
    <source>
        <dbReference type="ARBA" id="ARBA00007399"/>
    </source>
</evidence>
<dbReference type="Proteomes" id="UP000427108">
    <property type="component" value="Chromosome"/>
</dbReference>
<evidence type="ECO:0000256" key="1">
    <source>
        <dbReference type="ARBA" id="ARBA00004418"/>
    </source>
</evidence>
<gene>
    <name evidence="10" type="ORF">GJ746_21700</name>
</gene>